<feature type="non-terminal residue" evidence="1">
    <location>
        <position position="74"/>
    </location>
</feature>
<feature type="non-terminal residue" evidence="1">
    <location>
        <position position="1"/>
    </location>
</feature>
<organism evidence="1 2">
    <name type="scientific">Wickerhamomyces pijperi</name>
    <name type="common">Yeast</name>
    <name type="synonym">Pichia pijperi</name>
    <dbReference type="NCBI Taxonomy" id="599730"/>
    <lineage>
        <taxon>Eukaryota</taxon>
        <taxon>Fungi</taxon>
        <taxon>Dikarya</taxon>
        <taxon>Ascomycota</taxon>
        <taxon>Saccharomycotina</taxon>
        <taxon>Saccharomycetes</taxon>
        <taxon>Phaffomycetales</taxon>
        <taxon>Wickerhamomycetaceae</taxon>
        <taxon>Wickerhamomyces</taxon>
    </lineage>
</organism>
<evidence type="ECO:0000313" key="2">
    <source>
        <dbReference type="Proteomes" id="UP000774326"/>
    </source>
</evidence>
<protein>
    <submittedName>
        <fullName evidence="1">Uncharacterized protein</fullName>
    </submittedName>
</protein>
<comment type="caution">
    <text evidence="1">The sequence shown here is derived from an EMBL/GenBank/DDBJ whole genome shotgun (WGS) entry which is preliminary data.</text>
</comment>
<dbReference type="SUPFAM" id="SSF54373">
    <property type="entry name" value="FAD-linked reductases, C-terminal domain"/>
    <property type="match status" value="1"/>
</dbReference>
<reference evidence="1" key="2">
    <citation type="submission" date="2021-01" db="EMBL/GenBank/DDBJ databases">
        <authorList>
            <person name="Schikora-Tamarit M.A."/>
        </authorList>
    </citation>
    <scope>NUCLEOTIDE SEQUENCE</scope>
    <source>
        <strain evidence="1">CBS2887</strain>
    </source>
</reference>
<sequence>TTNGIEAGVKIRPTEEELATADEDFRQGYADYFANKPDKPLMHYSVISGFFGDHTKIPNGKFMTMFHFLEYPFS</sequence>
<name>A0A9P8QFX7_WICPI</name>
<accession>A0A9P8QFX7</accession>
<dbReference type="AlphaFoldDB" id="A0A9P8QFX7"/>
<dbReference type="Proteomes" id="UP000774326">
    <property type="component" value="Unassembled WGS sequence"/>
</dbReference>
<keyword evidence="2" id="KW-1185">Reference proteome</keyword>
<dbReference type="EMBL" id="JAEUBG010000354">
    <property type="protein sequence ID" value="KAH3688392.1"/>
    <property type="molecule type" value="Genomic_DNA"/>
</dbReference>
<proteinExistence type="predicted"/>
<evidence type="ECO:0000313" key="1">
    <source>
        <dbReference type="EMBL" id="KAH3688392.1"/>
    </source>
</evidence>
<gene>
    <name evidence="1" type="ORF">WICPIJ_000624</name>
</gene>
<reference evidence="1" key="1">
    <citation type="journal article" date="2021" name="Open Biol.">
        <title>Shared evolutionary footprints suggest mitochondrial oxidative damage underlies multiple complex I losses in fungi.</title>
        <authorList>
            <person name="Schikora-Tamarit M.A."/>
            <person name="Marcet-Houben M."/>
            <person name="Nosek J."/>
            <person name="Gabaldon T."/>
        </authorList>
    </citation>
    <scope>NUCLEOTIDE SEQUENCE</scope>
    <source>
        <strain evidence="1">CBS2887</strain>
    </source>
</reference>
<dbReference type="OrthoDB" id="269227at2759"/>